<name>A0A4R1HZN6_PSEEN</name>
<dbReference type="SUPFAM" id="SSF56784">
    <property type="entry name" value="HAD-like"/>
    <property type="match status" value="1"/>
</dbReference>
<dbReference type="InterPro" id="IPR023214">
    <property type="entry name" value="HAD_sf"/>
</dbReference>
<accession>A0A4R1HZN6</accession>
<evidence type="ECO:0000313" key="1">
    <source>
        <dbReference type="EMBL" id="TCK25619.1"/>
    </source>
</evidence>
<dbReference type="Pfam" id="PF08282">
    <property type="entry name" value="Hydrolase_3"/>
    <property type="match status" value="1"/>
</dbReference>
<dbReference type="GO" id="GO:0005829">
    <property type="term" value="C:cytosol"/>
    <property type="evidence" value="ECO:0007669"/>
    <property type="project" value="TreeGrafter"/>
</dbReference>
<dbReference type="PROSITE" id="PS01229">
    <property type="entry name" value="COF_2"/>
    <property type="match status" value="1"/>
</dbReference>
<reference evidence="1 2" key="1">
    <citation type="submission" date="2019-03" db="EMBL/GenBank/DDBJ databases">
        <title>Sequencing the genomes of 1000 actinobacteria strains.</title>
        <authorList>
            <person name="Klenk H.-P."/>
        </authorList>
    </citation>
    <scope>NUCLEOTIDE SEQUENCE [LARGE SCALE GENOMIC DNA]</scope>
    <source>
        <strain evidence="1 2">DSM 44969</strain>
    </source>
</reference>
<dbReference type="PANTHER" id="PTHR10000:SF8">
    <property type="entry name" value="HAD SUPERFAMILY HYDROLASE-LIKE, TYPE 3"/>
    <property type="match status" value="1"/>
</dbReference>
<dbReference type="EMBL" id="SMFZ01000001">
    <property type="protein sequence ID" value="TCK25619.1"/>
    <property type="molecule type" value="Genomic_DNA"/>
</dbReference>
<keyword evidence="2" id="KW-1185">Reference proteome</keyword>
<dbReference type="AlphaFoldDB" id="A0A4R1HZN6"/>
<dbReference type="Gene3D" id="3.30.1240.10">
    <property type="match status" value="1"/>
</dbReference>
<dbReference type="GO" id="GO:0016791">
    <property type="term" value="F:phosphatase activity"/>
    <property type="evidence" value="ECO:0007669"/>
    <property type="project" value="TreeGrafter"/>
</dbReference>
<organism evidence="1 2">
    <name type="scientific">Pseudonocardia endophytica</name>
    <dbReference type="NCBI Taxonomy" id="401976"/>
    <lineage>
        <taxon>Bacteria</taxon>
        <taxon>Bacillati</taxon>
        <taxon>Actinomycetota</taxon>
        <taxon>Actinomycetes</taxon>
        <taxon>Pseudonocardiales</taxon>
        <taxon>Pseudonocardiaceae</taxon>
        <taxon>Pseudonocardia</taxon>
    </lineage>
</organism>
<sequence length="245" mass="25862">MHGRNPPTDRVRTAIACAAEDTEVMLCTGRTVIGVAVALDQLGLTSGTTITSNGAVELDTATREVRSVERFDVRGALDRLYDRFPDARFACEHVGVGQRTSGPFPDGVLAGNVVEVGMDALRAEPSPKLITFVPGSTPEDVARRADGLELPGATVTLDHEMPWVTAVAHGVSKASALARVAARRGLGPDDVLAVGDGDNDREMLRWAGHGVAMGQAPATVRADADEVAARVDEDGLGRVLERWFG</sequence>
<keyword evidence="1" id="KW-0378">Hydrolase</keyword>
<dbReference type="InterPro" id="IPR036412">
    <property type="entry name" value="HAD-like_sf"/>
</dbReference>
<protein>
    <submittedName>
        <fullName evidence="1">HAD superfamily hydrolase (TIGR01484 family)</fullName>
    </submittedName>
</protein>
<dbReference type="Proteomes" id="UP000295560">
    <property type="component" value="Unassembled WGS sequence"/>
</dbReference>
<proteinExistence type="predicted"/>
<comment type="caution">
    <text evidence="1">The sequence shown here is derived from an EMBL/GenBank/DDBJ whole genome shotgun (WGS) entry which is preliminary data.</text>
</comment>
<dbReference type="Gene3D" id="3.40.50.1000">
    <property type="entry name" value="HAD superfamily/HAD-like"/>
    <property type="match status" value="1"/>
</dbReference>
<evidence type="ECO:0000313" key="2">
    <source>
        <dbReference type="Proteomes" id="UP000295560"/>
    </source>
</evidence>
<gene>
    <name evidence="1" type="ORF">EV378_1433</name>
</gene>
<dbReference type="GO" id="GO:0000287">
    <property type="term" value="F:magnesium ion binding"/>
    <property type="evidence" value="ECO:0007669"/>
    <property type="project" value="TreeGrafter"/>
</dbReference>
<dbReference type="PANTHER" id="PTHR10000">
    <property type="entry name" value="PHOSPHOSERINE PHOSPHATASE"/>
    <property type="match status" value="1"/>
</dbReference>